<dbReference type="Pfam" id="PF01522">
    <property type="entry name" value="Polysacc_deac_1"/>
    <property type="match status" value="1"/>
</dbReference>
<dbReference type="CDD" id="cd10929">
    <property type="entry name" value="CE4_u5"/>
    <property type="match status" value="1"/>
</dbReference>
<dbReference type="GO" id="GO:0005975">
    <property type="term" value="P:carbohydrate metabolic process"/>
    <property type="evidence" value="ECO:0007669"/>
    <property type="project" value="InterPro"/>
</dbReference>
<keyword evidence="3" id="KW-1185">Reference proteome</keyword>
<evidence type="ECO:0000313" key="3">
    <source>
        <dbReference type="Proteomes" id="UP000268829"/>
    </source>
</evidence>
<dbReference type="OrthoDB" id="7836272at2"/>
<comment type="caution">
    <text evidence="2">The sequence shown here is derived from an EMBL/GenBank/DDBJ whole genome shotgun (WGS) entry which is preliminary data.</text>
</comment>
<evidence type="ECO:0000259" key="1">
    <source>
        <dbReference type="Pfam" id="PF01522"/>
    </source>
</evidence>
<dbReference type="Gene3D" id="3.20.20.370">
    <property type="entry name" value="Glycoside hydrolase/deacetylase"/>
    <property type="match status" value="1"/>
</dbReference>
<dbReference type="EMBL" id="RHHS01000032">
    <property type="protein sequence ID" value="RNB55812.1"/>
    <property type="molecule type" value="Genomic_DNA"/>
</dbReference>
<organism evidence="2 3">
    <name type="scientific">Brevibacillus gelatini</name>
    <dbReference type="NCBI Taxonomy" id="1655277"/>
    <lineage>
        <taxon>Bacteria</taxon>
        <taxon>Bacillati</taxon>
        <taxon>Bacillota</taxon>
        <taxon>Bacilli</taxon>
        <taxon>Bacillales</taxon>
        <taxon>Paenibacillaceae</taxon>
        <taxon>Brevibacillus</taxon>
    </lineage>
</organism>
<dbReference type="GO" id="GO:0016810">
    <property type="term" value="F:hydrolase activity, acting on carbon-nitrogen (but not peptide) bonds"/>
    <property type="evidence" value="ECO:0007669"/>
    <property type="project" value="InterPro"/>
</dbReference>
<accession>A0A3M8AXH4</accession>
<name>A0A3M8AXH4_9BACL</name>
<dbReference type="Proteomes" id="UP000268829">
    <property type="component" value="Unassembled WGS sequence"/>
</dbReference>
<dbReference type="InterPro" id="IPR011330">
    <property type="entry name" value="Glyco_hydro/deAcase_b/a-brl"/>
</dbReference>
<dbReference type="InterPro" id="IPR002509">
    <property type="entry name" value="NODB_dom"/>
</dbReference>
<proteinExistence type="predicted"/>
<protein>
    <submittedName>
        <fullName evidence="2">Polysaccharide deacetylase</fullName>
    </submittedName>
</protein>
<dbReference type="AlphaFoldDB" id="A0A3M8AXH4"/>
<dbReference type="SUPFAM" id="SSF88713">
    <property type="entry name" value="Glycoside hydrolase/deacetylase"/>
    <property type="match status" value="1"/>
</dbReference>
<feature type="domain" description="NodB homology" evidence="1">
    <location>
        <begin position="34"/>
        <end position="186"/>
    </location>
</feature>
<sequence>MGKTGALVISLDFELYWGVRDKRTLSDCEQNLQGARQVIPAILELFHKYEIHATWATVGFLFCETREELIGTLPNELPDYADPNLSPYRYVQSGALGAREQVDPYHYALSLIRLISSCPHQYIGSHTHSHYYCLEPGQTARTFSEDLAAFKKVARKKGYAPTSIVFPRNQFTPSYLAVCKKHGFTAYRGNERSWMYKAGSSAQNTLLKRALRLVDAYVNLSGHHAYETLSTSREGLVDVPASRFLRPYSPRLRWLESIRLSRLRRDLLYAAKNRRLYHLWWHPENFGSHLAENLRVLEQLLQYYAELRSRYGMQSLSMEEAAVHWTKQMEGRHEVSV</sequence>
<reference evidence="2 3" key="1">
    <citation type="submission" date="2018-10" db="EMBL/GenBank/DDBJ databases">
        <title>Phylogenomics of Brevibacillus.</title>
        <authorList>
            <person name="Dunlap C."/>
        </authorList>
    </citation>
    <scope>NUCLEOTIDE SEQUENCE [LARGE SCALE GENOMIC DNA]</scope>
    <source>
        <strain evidence="2 3">DSM 100115</strain>
    </source>
</reference>
<dbReference type="RefSeq" id="WP_122905305.1">
    <property type="nucleotide sequence ID" value="NZ_RHHS01000032.1"/>
</dbReference>
<evidence type="ECO:0000313" key="2">
    <source>
        <dbReference type="EMBL" id="RNB55812.1"/>
    </source>
</evidence>
<gene>
    <name evidence="2" type="ORF">EDM57_13755</name>
</gene>